<feature type="active site" evidence="3">
    <location>
        <position position="176"/>
    </location>
</feature>
<dbReference type="Proteomes" id="UP000281112">
    <property type="component" value="Unassembled WGS sequence"/>
</dbReference>
<evidence type="ECO:0000256" key="3">
    <source>
        <dbReference type="PIRSR" id="PIRSR000103-1"/>
    </source>
</evidence>
<dbReference type="SUPFAM" id="SSF51735">
    <property type="entry name" value="NAD(P)-binding Rossmann-fold domains"/>
    <property type="match status" value="1"/>
</dbReference>
<dbReference type="GO" id="GO:0050661">
    <property type="term" value="F:NADP binding"/>
    <property type="evidence" value="ECO:0007669"/>
    <property type="project" value="InterPro"/>
</dbReference>
<dbReference type="GO" id="GO:0051287">
    <property type="term" value="F:NAD binding"/>
    <property type="evidence" value="ECO:0007669"/>
    <property type="project" value="InterPro"/>
</dbReference>
<evidence type="ECO:0000259" key="5">
    <source>
        <dbReference type="Pfam" id="PF14833"/>
    </source>
</evidence>
<dbReference type="Pfam" id="PF03446">
    <property type="entry name" value="NAD_binding_2"/>
    <property type="match status" value="1"/>
</dbReference>
<dbReference type="RefSeq" id="WP_124937756.1">
    <property type="nucleotide sequence ID" value="NZ_RJVQ01000005.1"/>
</dbReference>
<dbReference type="Gene3D" id="1.10.1040.10">
    <property type="entry name" value="N-(1-d-carboxylethyl)-l-norvaline Dehydrogenase, domain 2"/>
    <property type="match status" value="1"/>
</dbReference>
<evidence type="ECO:0000259" key="4">
    <source>
        <dbReference type="Pfam" id="PF03446"/>
    </source>
</evidence>
<evidence type="ECO:0000313" key="6">
    <source>
        <dbReference type="EMBL" id="RQW62763.1"/>
    </source>
</evidence>
<evidence type="ECO:0000256" key="1">
    <source>
        <dbReference type="ARBA" id="ARBA00023002"/>
    </source>
</evidence>
<dbReference type="PIRSF" id="PIRSF000103">
    <property type="entry name" value="HIBADH"/>
    <property type="match status" value="1"/>
</dbReference>
<dbReference type="EMBL" id="RJVQ01000005">
    <property type="protein sequence ID" value="RQW62763.1"/>
    <property type="molecule type" value="Genomic_DNA"/>
</dbReference>
<protein>
    <submittedName>
        <fullName evidence="6">NAD(P)-dependent oxidoreductase</fullName>
    </submittedName>
</protein>
<dbReference type="InterPro" id="IPR008927">
    <property type="entry name" value="6-PGluconate_DH-like_C_sf"/>
</dbReference>
<dbReference type="AlphaFoldDB" id="A0A3N9TG85"/>
<keyword evidence="1" id="KW-0560">Oxidoreductase</keyword>
<dbReference type="InterPro" id="IPR006115">
    <property type="entry name" value="6PGDH_NADP-bd"/>
</dbReference>
<proteinExistence type="predicted"/>
<organism evidence="6 7">
    <name type="scientific">Vibrio viridaestus</name>
    <dbReference type="NCBI Taxonomy" id="2487322"/>
    <lineage>
        <taxon>Bacteria</taxon>
        <taxon>Pseudomonadati</taxon>
        <taxon>Pseudomonadota</taxon>
        <taxon>Gammaproteobacteria</taxon>
        <taxon>Vibrionales</taxon>
        <taxon>Vibrionaceae</taxon>
        <taxon>Vibrio</taxon>
    </lineage>
</organism>
<dbReference type="OrthoDB" id="9786703at2"/>
<keyword evidence="7" id="KW-1185">Reference proteome</keyword>
<dbReference type="PANTHER" id="PTHR43580:SF8">
    <property type="entry name" value="6-PHOSPHOGLUCONATE DEHYDROGENASE NADP-BINDING DOMAIN-CONTAINING PROTEIN-RELATED"/>
    <property type="match status" value="1"/>
</dbReference>
<reference evidence="6 7" key="1">
    <citation type="submission" date="2018-11" db="EMBL/GenBank/DDBJ databases">
        <title>Vibrio LJC006 sp. nov., isolated from seawater during the bloom of the enteromorpha.</title>
        <authorList>
            <person name="Liang J."/>
        </authorList>
    </citation>
    <scope>NUCLEOTIDE SEQUENCE [LARGE SCALE GENOMIC DNA]</scope>
    <source>
        <strain evidence="6 7">LJC006</strain>
    </source>
</reference>
<sequence length="299" mass="31777">MNTKNLKVGFIGLGKMGSGICENIQKAGYQLAVYNRTISKTQPFQARGAMVAHSIKELVEQSDIIFTSLLDDNSIIELSIAKDGILDSMTTGKIHVGLTTIQPSTADHLKSEHEKRGCQYIAAPVVGRPDAATAGKLITFLAGESLAIEAAQPIIESYTVKQVPVGNTASSANGMKICVNYMAMAQLAMLGEVFTFAEKSQLDKRQVLAVAQMFFAGNEAMSSYAEKIAARDFDTVGFDLTAGLKDALIFETAFTACGVKPSAIIGAKDNLVAANANGLGQKDWSALTEISRQLAGLTD</sequence>
<dbReference type="Pfam" id="PF14833">
    <property type="entry name" value="NAD_binding_11"/>
    <property type="match status" value="1"/>
</dbReference>
<gene>
    <name evidence="6" type="ORF">EES38_13650</name>
</gene>
<dbReference type="InterPro" id="IPR013328">
    <property type="entry name" value="6PGD_dom2"/>
</dbReference>
<dbReference type="InterPro" id="IPR015815">
    <property type="entry name" value="HIBADH-related"/>
</dbReference>
<dbReference type="InterPro" id="IPR051265">
    <property type="entry name" value="HIBADH-related_NP60_sf"/>
</dbReference>
<dbReference type="Gene3D" id="3.40.50.720">
    <property type="entry name" value="NAD(P)-binding Rossmann-like Domain"/>
    <property type="match status" value="1"/>
</dbReference>
<dbReference type="SUPFAM" id="SSF48179">
    <property type="entry name" value="6-phosphogluconate dehydrogenase C-terminal domain-like"/>
    <property type="match status" value="1"/>
</dbReference>
<dbReference type="InterPro" id="IPR029154">
    <property type="entry name" value="HIBADH-like_NADP-bd"/>
</dbReference>
<evidence type="ECO:0000313" key="7">
    <source>
        <dbReference type="Proteomes" id="UP000281112"/>
    </source>
</evidence>
<name>A0A3N9TG85_9VIBR</name>
<dbReference type="InterPro" id="IPR036291">
    <property type="entry name" value="NAD(P)-bd_dom_sf"/>
</dbReference>
<feature type="domain" description="3-hydroxyisobutyrate dehydrogenase-like NAD-binding" evidence="5">
    <location>
        <begin position="172"/>
        <end position="288"/>
    </location>
</feature>
<dbReference type="PANTHER" id="PTHR43580">
    <property type="entry name" value="OXIDOREDUCTASE GLYR1-RELATED"/>
    <property type="match status" value="1"/>
</dbReference>
<keyword evidence="2" id="KW-0520">NAD</keyword>
<dbReference type="GO" id="GO:0016491">
    <property type="term" value="F:oxidoreductase activity"/>
    <property type="evidence" value="ECO:0007669"/>
    <property type="project" value="UniProtKB-KW"/>
</dbReference>
<comment type="caution">
    <text evidence="6">The sequence shown here is derived from an EMBL/GenBank/DDBJ whole genome shotgun (WGS) entry which is preliminary data.</text>
</comment>
<feature type="domain" description="6-phosphogluconate dehydrogenase NADP-binding" evidence="4">
    <location>
        <begin position="7"/>
        <end position="160"/>
    </location>
</feature>
<evidence type="ECO:0000256" key="2">
    <source>
        <dbReference type="ARBA" id="ARBA00023027"/>
    </source>
</evidence>
<accession>A0A3N9TG85</accession>